<evidence type="ECO:0000313" key="1">
    <source>
        <dbReference type="EMBL" id="KIX10058.1"/>
    </source>
</evidence>
<sequence length="435" mass="48231">MRLPAQGDIQKDDVENLDLTSQSAKIRHINPKIDVWNPKIESSFTRTEAPWIAYSHYERTLMSFYGNVLADIYVAFGKVPHENPMVKGWLSTMVRDEVLATTVFTISSLYLAISRGEVPTAYLRYKGKAIHAINTRFSDTSTAVSNEVLAAIALLVMVPALGESVEEIQIHLHGMLQLLRLCGGLESMGDSSWVRVVVRCQPSIPVDIFVAHSNALSAKEIELHDRLSNARLESLAAAHGFSKQVTHALVDLKLLSTLRRANISADEAQNLMISYTERLAVVMRTLSIATGSGFESKNSYVEDACCLAGTLFCTYHLLGYPSRMAVVVQNGLRLQQKLGLTDPDEEWDQFGDILLSVLFAGAYASAGQLEGKWYLSSLKMVSEKLGGKSWAEIKTMISSFLYAQELESEYLRIWNDACGGIGSWPLPKMVRRSCI</sequence>
<dbReference type="PANTHER" id="PTHR37540:SF5">
    <property type="entry name" value="TRANSCRIPTION FACTOR DOMAIN-CONTAINING PROTEIN"/>
    <property type="match status" value="1"/>
</dbReference>
<proteinExistence type="predicted"/>
<gene>
    <name evidence="1" type="ORF">Z518_01139</name>
</gene>
<dbReference type="GeneID" id="25289210"/>
<dbReference type="PANTHER" id="PTHR37540">
    <property type="entry name" value="TRANSCRIPTION FACTOR (ACR-2), PUTATIVE-RELATED-RELATED"/>
    <property type="match status" value="1"/>
</dbReference>
<dbReference type="Pfam" id="PF11951">
    <property type="entry name" value="Fungal_trans_2"/>
    <property type="match status" value="1"/>
</dbReference>
<dbReference type="Proteomes" id="UP000053617">
    <property type="component" value="Unassembled WGS sequence"/>
</dbReference>
<dbReference type="VEuPathDB" id="FungiDB:Z518_01139"/>
<organism evidence="1 2">
    <name type="scientific">Rhinocladiella mackenziei CBS 650.93</name>
    <dbReference type="NCBI Taxonomy" id="1442369"/>
    <lineage>
        <taxon>Eukaryota</taxon>
        <taxon>Fungi</taxon>
        <taxon>Dikarya</taxon>
        <taxon>Ascomycota</taxon>
        <taxon>Pezizomycotina</taxon>
        <taxon>Eurotiomycetes</taxon>
        <taxon>Chaetothyriomycetidae</taxon>
        <taxon>Chaetothyriales</taxon>
        <taxon>Herpotrichiellaceae</taxon>
        <taxon>Rhinocladiella</taxon>
    </lineage>
</organism>
<dbReference type="EMBL" id="KN847475">
    <property type="protein sequence ID" value="KIX10058.1"/>
    <property type="molecule type" value="Genomic_DNA"/>
</dbReference>
<dbReference type="AlphaFoldDB" id="A0A0D2HHF0"/>
<dbReference type="InterPro" id="IPR021858">
    <property type="entry name" value="Fun_TF"/>
</dbReference>
<dbReference type="HOGENOM" id="CLU_630282_0_0_1"/>
<keyword evidence="2" id="KW-1185">Reference proteome</keyword>
<dbReference type="OrthoDB" id="4158087at2759"/>
<reference evidence="1 2" key="1">
    <citation type="submission" date="2015-01" db="EMBL/GenBank/DDBJ databases">
        <title>The Genome Sequence of Rhinocladiella mackenzie CBS 650.93.</title>
        <authorList>
            <consortium name="The Broad Institute Genomics Platform"/>
            <person name="Cuomo C."/>
            <person name="de Hoog S."/>
            <person name="Gorbushina A."/>
            <person name="Stielow B."/>
            <person name="Teixiera M."/>
            <person name="Abouelleil A."/>
            <person name="Chapman S.B."/>
            <person name="Priest M."/>
            <person name="Young S.K."/>
            <person name="Wortman J."/>
            <person name="Nusbaum C."/>
            <person name="Birren B."/>
        </authorList>
    </citation>
    <scope>NUCLEOTIDE SEQUENCE [LARGE SCALE GENOMIC DNA]</scope>
    <source>
        <strain evidence="1 2">CBS 650.93</strain>
    </source>
</reference>
<evidence type="ECO:0000313" key="2">
    <source>
        <dbReference type="Proteomes" id="UP000053617"/>
    </source>
</evidence>
<protein>
    <submittedName>
        <fullName evidence="1">Rhinocladiella mackenziei CBS 650.93 unplaced genomic scaffold supercont1.1, whole genome shotgun sequence</fullName>
    </submittedName>
</protein>
<name>A0A0D2HHF0_9EURO</name>
<accession>A0A0D2HHF0</accession>
<dbReference type="RefSeq" id="XP_013277194.1">
    <property type="nucleotide sequence ID" value="XM_013421740.1"/>
</dbReference>